<proteinExistence type="predicted"/>
<dbReference type="RefSeq" id="WP_130542866.1">
    <property type="nucleotide sequence ID" value="NZ_CP042431.1"/>
</dbReference>
<dbReference type="SMART" id="SM00880">
    <property type="entry name" value="CHAD"/>
    <property type="match status" value="1"/>
</dbReference>
<dbReference type="Pfam" id="PF05235">
    <property type="entry name" value="CHAD"/>
    <property type="match status" value="1"/>
</dbReference>
<protein>
    <submittedName>
        <fullName evidence="2">CHAD domain-containing protein</fullName>
    </submittedName>
</protein>
<sequence length="267" mass="31063">MKKQKLAKVVRSYGKIIADNSRKIPGGFDMELIHDLRVAYKKLRAFVRLMQEEERSLQIPDELKLLYRSCGTVRDLQLVIKKLKDHSGIIPQFIKGLHHELFTAKELLVLHIEDIAVRKAVKEIEEGLPAELTEEMVRHFIERKVATINILLLALEHEDELHAIRKALKDLVYVKKILESDLHFNYPFSEWKNDAKLEGLTTQLGELNDAHIALSFFDTKRIEEAPAEEKTAVQQIRQQWEEEKKQQMLNAMEAVRCLDRFFKTATA</sequence>
<evidence type="ECO:0000313" key="2">
    <source>
        <dbReference type="EMBL" id="RZS72450.1"/>
    </source>
</evidence>
<accession>A0A4Q7MZ41</accession>
<dbReference type="AlphaFoldDB" id="A0A4Q7MZ41"/>
<dbReference type="Gene3D" id="1.40.20.10">
    <property type="entry name" value="CHAD domain"/>
    <property type="match status" value="1"/>
</dbReference>
<dbReference type="EMBL" id="SGXA01000002">
    <property type="protein sequence ID" value="RZS72450.1"/>
    <property type="molecule type" value="Genomic_DNA"/>
</dbReference>
<feature type="domain" description="CHAD" evidence="1">
    <location>
        <begin position="9"/>
        <end position="251"/>
    </location>
</feature>
<dbReference type="PANTHER" id="PTHR39339">
    <property type="entry name" value="SLR1444 PROTEIN"/>
    <property type="match status" value="1"/>
</dbReference>
<organism evidence="2 3">
    <name type="scientific">Pseudobacter ginsenosidimutans</name>
    <dbReference type="NCBI Taxonomy" id="661488"/>
    <lineage>
        <taxon>Bacteria</taxon>
        <taxon>Pseudomonadati</taxon>
        <taxon>Bacteroidota</taxon>
        <taxon>Chitinophagia</taxon>
        <taxon>Chitinophagales</taxon>
        <taxon>Chitinophagaceae</taxon>
        <taxon>Pseudobacter</taxon>
    </lineage>
</organism>
<name>A0A4Q7MZ41_9BACT</name>
<dbReference type="PANTHER" id="PTHR39339:SF1">
    <property type="entry name" value="CHAD DOMAIN-CONTAINING PROTEIN"/>
    <property type="match status" value="1"/>
</dbReference>
<evidence type="ECO:0000313" key="3">
    <source>
        <dbReference type="Proteomes" id="UP000293874"/>
    </source>
</evidence>
<comment type="caution">
    <text evidence="2">The sequence shown here is derived from an EMBL/GenBank/DDBJ whole genome shotgun (WGS) entry which is preliminary data.</text>
</comment>
<gene>
    <name evidence="2" type="ORF">EV199_4371</name>
</gene>
<dbReference type="Proteomes" id="UP000293874">
    <property type="component" value="Unassembled WGS sequence"/>
</dbReference>
<reference evidence="2 3" key="1">
    <citation type="submission" date="2019-02" db="EMBL/GenBank/DDBJ databases">
        <title>Genomic Encyclopedia of Type Strains, Phase IV (KMG-IV): sequencing the most valuable type-strain genomes for metagenomic binning, comparative biology and taxonomic classification.</title>
        <authorList>
            <person name="Goeker M."/>
        </authorList>
    </citation>
    <scope>NUCLEOTIDE SEQUENCE [LARGE SCALE GENOMIC DNA]</scope>
    <source>
        <strain evidence="2 3">DSM 18116</strain>
    </source>
</reference>
<dbReference type="InterPro" id="IPR038186">
    <property type="entry name" value="CHAD_dom_sf"/>
</dbReference>
<dbReference type="InterPro" id="IPR007899">
    <property type="entry name" value="CHAD_dom"/>
</dbReference>
<dbReference type="OrthoDB" id="676869at2"/>
<evidence type="ECO:0000259" key="1">
    <source>
        <dbReference type="SMART" id="SM00880"/>
    </source>
</evidence>
<keyword evidence="3" id="KW-1185">Reference proteome</keyword>